<comment type="pathway">
    <text evidence="1 7">Cell wall biogenesis; peptidoglycan biosynthesis.</text>
</comment>
<evidence type="ECO:0000256" key="4">
    <source>
        <dbReference type="ARBA" id="ARBA00022960"/>
    </source>
</evidence>
<evidence type="ECO:0000256" key="8">
    <source>
        <dbReference type="SAM" id="Coils"/>
    </source>
</evidence>
<feature type="chain" id="PRO_5045067793" description="L,D-TPase catalytic domain-containing protein" evidence="10">
    <location>
        <begin position="22"/>
        <end position="514"/>
    </location>
</feature>
<evidence type="ECO:0000256" key="7">
    <source>
        <dbReference type="PROSITE-ProRule" id="PRU01373"/>
    </source>
</evidence>
<dbReference type="RefSeq" id="WP_176947779.1">
    <property type="nucleotide sequence ID" value="NZ_JABXYK010000001.1"/>
</dbReference>
<dbReference type="SUPFAM" id="SSF141523">
    <property type="entry name" value="L,D-transpeptidase catalytic domain-like"/>
    <property type="match status" value="1"/>
</dbReference>
<keyword evidence="10" id="KW-0732">Signal</keyword>
<feature type="coiled-coil region" evidence="8">
    <location>
        <begin position="332"/>
        <end position="370"/>
    </location>
</feature>
<protein>
    <recommendedName>
        <fullName evidence="11">L,D-TPase catalytic domain-containing protein</fullName>
    </recommendedName>
</protein>
<evidence type="ECO:0000256" key="6">
    <source>
        <dbReference type="ARBA" id="ARBA00023316"/>
    </source>
</evidence>
<feature type="domain" description="L,D-TPase catalytic" evidence="11">
    <location>
        <begin position="63"/>
        <end position="194"/>
    </location>
</feature>
<comment type="similarity">
    <text evidence="2">Belongs to the YkuD family.</text>
</comment>
<evidence type="ECO:0000256" key="5">
    <source>
        <dbReference type="ARBA" id="ARBA00022984"/>
    </source>
</evidence>
<dbReference type="EMBL" id="JABXYK010000001">
    <property type="protein sequence ID" value="NVP53708.1"/>
    <property type="molecule type" value="Genomic_DNA"/>
</dbReference>
<gene>
    <name evidence="12" type="ORF">HV823_00435</name>
</gene>
<keyword evidence="6 7" id="KW-0961">Cell wall biogenesis/degradation</keyword>
<dbReference type="PANTHER" id="PTHR36699:SF1">
    <property type="entry name" value="L,D-TRANSPEPTIDASE YAFK-RELATED"/>
    <property type="match status" value="1"/>
</dbReference>
<proteinExistence type="inferred from homology"/>
<dbReference type="InterPro" id="IPR038063">
    <property type="entry name" value="Transpep_catalytic_dom"/>
</dbReference>
<keyword evidence="5 7" id="KW-0573">Peptidoglycan synthesis</keyword>
<dbReference type="CDD" id="cd16913">
    <property type="entry name" value="YkuD_like"/>
    <property type="match status" value="1"/>
</dbReference>
<evidence type="ECO:0000259" key="11">
    <source>
        <dbReference type="PROSITE" id="PS52029"/>
    </source>
</evidence>
<evidence type="ECO:0000256" key="2">
    <source>
        <dbReference type="ARBA" id="ARBA00005992"/>
    </source>
</evidence>
<feature type="active site" description="Proton donor/acceptor" evidence="7">
    <location>
        <position position="155"/>
    </location>
</feature>
<feature type="active site" description="Nucleophile" evidence="7">
    <location>
        <position position="163"/>
    </location>
</feature>
<dbReference type="InterPro" id="IPR005490">
    <property type="entry name" value="LD_TPept_cat_dom"/>
</dbReference>
<feature type="compositionally biased region" description="Low complexity" evidence="9">
    <location>
        <begin position="463"/>
        <end position="497"/>
    </location>
</feature>
<name>A0ABX2Q7L5_9HYPH</name>
<feature type="compositionally biased region" description="Low complexity" evidence="9">
    <location>
        <begin position="421"/>
        <end position="438"/>
    </location>
</feature>
<accession>A0ABX2Q7L5</accession>
<dbReference type="Pfam" id="PF03734">
    <property type="entry name" value="YkuD"/>
    <property type="match status" value="1"/>
</dbReference>
<evidence type="ECO:0000256" key="9">
    <source>
        <dbReference type="SAM" id="MobiDB-lite"/>
    </source>
</evidence>
<feature type="region of interest" description="Disordered" evidence="9">
    <location>
        <begin position="421"/>
        <end position="514"/>
    </location>
</feature>
<organism evidence="12 13">
    <name type="scientific">Mycoplana rhizolycopersici</name>
    <dbReference type="NCBI Taxonomy" id="2746702"/>
    <lineage>
        <taxon>Bacteria</taxon>
        <taxon>Pseudomonadati</taxon>
        <taxon>Pseudomonadota</taxon>
        <taxon>Alphaproteobacteria</taxon>
        <taxon>Hyphomicrobiales</taxon>
        <taxon>Rhizobiaceae</taxon>
        <taxon>Mycoplana</taxon>
    </lineage>
</organism>
<dbReference type="PROSITE" id="PS51257">
    <property type="entry name" value="PROKAR_LIPOPROTEIN"/>
    <property type="match status" value="1"/>
</dbReference>
<dbReference type="PROSITE" id="PS52029">
    <property type="entry name" value="LD_TPASE"/>
    <property type="match status" value="1"/>
</dbReference>
<comment type="caution">
    <text evidence="12">The sequence shown here is derived from an EMBL/GenBank/DDBJ whole genome shotgun (WGS) entry which is preliminary data.</text>
</comment>
<dbReference type="Proteomes" id="UP000659172">
    <property type="component" value="Unassembled WGS sequence"/>
</dbReference>
<evidence type="ECO:0000313" key="12">
    <source>
        <dbReference type="EMBL" id="NVP53708.1"/>
    </source>
</evidence>
<reference evidence="12 13" key="1">
    <citation type="submission" date="2020-06" db="EMBL/GenBank/DDBJ databases">
        <title>Rhizobium sp.nov. isolated from the tomato plant.</title>
        <authorList>
            <person name="Thin K.K."/>
            <person name="Zhang X."/>
            <person name="He S."/>
        </authorList>
    </citation>
    <scope>NUCLEOTIDE SEQUENCE [LARGE SCALE GENOMIC DNA]</scope>
    <source>
        <strain evidence="12 13">DBTS2</strain>
    </source>
</reference>
<keyword evidence="13" id="KW-1185">Reference proteome</keyword>
<feature type="signal peptide" evidence="10">
    <location>
        <begin position="1"/>
        <end position="21"/>
    </location>
</feature>
<sequence length="514" mass="55668">MRLKVLAAVSLIALTVAGCTNDTLDDVGNGVDVRKVSNKTQYQLSGQVLSKMASMNIDRNAPVTFRIFKEEGRLEVWKADRSNRFQMIKSYQICAWSGKLGPKIKEGDRQAPEGFYPLGPQHLNPNSQYYLAINTGFPNRFDQSNGFFGTNLMIHGACSSSGCYSMTDEQIIEIFAFARDAFKGGQKAIQLQAYPFRMTAENMARHRDNPNIEFWKMLKVGYDHFQLTKRPPEVAVCDKKYVFNQVKADGTPFAGGQCDGISNAPQLQAALAANEKSYAAEYAKAMKKYDGTVWLEPSEAQRKAIVADKRKGRELAYAPTGNSIDAGKLMTVREIEAQKKRAEEEAQRKIEMAERAKQQEEARKAAELKKLADDVAAQKAQQTAGADVAVPSANPGIASVQAETEAARKPFWKLWSSKGTAASGASGEATATATTSASVPAPTQSNAADAPVTTGAVADTPRQQEQPVAPQPAEAAAADAGAGAESSESVAPAETTADASGSQEVPFWKFWKKQ</sequence>
<evidence type="ECO:0000256" key="3">
    <source>
        <dbReference type="ARBA" id="ARBA00022679"/>
    </source>
</evidence>
<keyword evidence="8" id="KW-0175">Coiled coil</keyword>
<evidence type="ECO:0000313" key="13">
    <source>
        <dbReference type="Proteomes" id="UP000659172"/>
    </source>
</evidence>
<evidence type="ECO:0000256" key="1">
    <source>
        <dbReference type="ARBA" id="ARBA00004752"/>
    </source>
</evidence>
<keyword evidence="3" id="KW-0808">Transferase</keyword>
<dbReference type="PANTHER" id="PTHR36699">
    <property type="entry name" value="LD-TRANSPEPTIDASE"/>
    <property type="match status" value="1"/>
</dbReference>
<keyword evidence="4 7" id="KW-0133">Cell shape</keyword>
<evidence type="ECO:0000256" key="10">
    <source>
        <dbReference type="SAM" id="SignalP"/>
    </source>
</evidence>